<dbReference type="AlphaFoldDB" id="A0AAD5D317"/>
<proteinExistence type="predicted"/>
<evidence type="ECO:0000313" key="2">
    <source>
        <dbReference type="Proteomes" id="UP001206925"/>
    </source>
</evidence>
<protein>
    <submittedName>
        <fullName evidence="1">Uncharacterized protein</fullName>
    </submittedName>
</protein>
<organism evidence="1 2">
    <name type="scientific">Ambrosia artemisiifolia</name>
    <name type="common">Common ragweed</name>
    <dbReference type="NCBI Taxonomy" id="4212"/>
    <lineage>
        <taxon>Eukaryota</taxon>
        <taxon>Viridiplantae</taxon>
        <taxon>Streptophyta</taxon>
        <taxon>Embryophyta</taxon>
        <taxon>Tracheophyta</taxon>
        <taxon>Spermatophyta</taxon>
        <taxon>Magnoliopsida</taxon>
        <taxon>eudicotyledons</taxon>
        <taxon>Gunneridae</taxon>
        <taxon>Pentapetalae</taxon>
        <taxon>asterids</taxon>
        <taxon>campanulids</taxon>
        <taxon>Asterales</taxon>
        <taxon>Asteraceae</taxon>
        <taxon>Asteroideae</taxon>
        <taxon>Heliantheae alliance</taxon>
        <taxon>Heliantheae</taxon>
        <taxon>Ambrosia</taxon>
    </lineage>
</organism>
<gene>
    <name evidence="1" type="ORF">M8C21_000200</name>
</gene>
<dbReference type="Proteomes" id="UP001206925">
    <property type="component" value="Unassembled WGS sequence"/>
</dbReference>
<name>A0AAD5D317_AMBAR</name>
<accession>A0AAD5D317</accession>
<keyword evidence="2" id="KW-1185">Reference proteome</keyword>
<evidence type="ECO:0000313" key="1">
    <source>
        <dbReference type="EMBL" id="KAI7753278.1"/>
    </source>
</evidence>
<comment type="caution">
    <text evidence="1">The sequence shown here is derived from an EMBL/GenBank/DDBJ whole genome shotgun (WGS) entry which is preliminary data.</text>
</comment>
<dbReference type="EMBL" id="JAMZMK010005488">
    <property type="protein sequence ID" value="KAI7753278.1"/>
    <property type="molecule type" value="Genomic_DNA"/>
</dbReference>
<sequence length="146" mass="17020">MEHRRLGTELYSTARDVASSKLNILTSHFIEALRTAEDCIAELLMLLAVLQQVRIHNRADVWSWCGSGAKPFSVKAVKHLVLKNRLYDNWYRIVTRNIFHHHYNVPHQEHVSSKKSFLSLEALKLSVALIMNQFSYCLNFVLYVFF</sequence>
<reference evidence="1" key="1">
    <citation type="submission" date="2022-06" db="EMBL/GenBank/DDBJ databases">
        <title>Uncovering the hologenomic basis of an extraordinary plant invasion.</title>
        <authorList>
            <person name="Bieker V.C."/>
            <person name="Martin M.D."/>
            <person name="Gilbert T."/>
            <person name="Hodgins K."/>
            <person name="Battlay P."/>
            <person name="Petersen B."/>
            <person name="Wilson J."/>
        </authorList>
    </citation>
    <scope>NUCLEOTIDE SEQUENCE</scope>
    <source>
        <strain evidence="1">AA19_3_7</strain>
        <tissue evidence="1">Leaf</tissue>
    </source>
</reference>